<keyword evidence="4" id="KW-0472">Membrane</keyword>
<evidence type="ECO:0000256" key="1">
    <source>
        <dbReference type="ARBA" id="ARBA00022723"/>
    </source>
</evidence>
<dbReference type="Proteomes" id="UP001642360">
    <property type="component" value="Unassembled WGS sequence"/>
</dbReference>
<proteinExistence type="predicted"/>
<dbReference type="Pfam" id="PF12906">
    <property type="entry name" value="RINGv"/>
    <property type="match status" value="1"/>
</dbReference>
<dbReference type="PROSITE" id="PS51292">
    <property type="entry name" value="ZF_RING_CH"/>
    <property type="match status" value="1"/>
</dbReference>
<evidence type="ECO:0000313" key="7">
    <source>
        <dbReference type="Proteomes" id="UP001642360"/>
    </source>
</evidence>
<keyword evidence="7" id="KW-1185">Reference proteome</keyword>
<organism evidence="6 7">
    <name type="scientific">Ilex paraguariensis</name>
    <name type="common">yerba mate</name>
    <dbReference type="NCBI Taxonomy" id="185542"/>
    <lineage>
        <taxon>Eukaryota</taxon>
        <taxon>Viridiplantae</taxon>
        <taxon>Streptophyta</taxon>
        <taxon>Embryophyta</taxon>
        <taxon>Tracheophyta</taxon>
        <taxon>Spermatophyta</taxon>
        <taxon>Magnoliopsida</taxon>
        <taxon>eudicotyledons</taxon>
        <taxon>Gunneridae</taxon>
        <taxon>Pentapetalae</taxon>
        <taxon>asterids</taxon>
        <taxon>campanulids</taxon>
        <taxon>Aquifoliales</taxon>
        <taxon>Aquifoliaceae</taxon>
        <taxon>Ilex</taxon>
    </lineage>
</organism>
<evidence type="ECO:0000259" key="5">
    <source>
        <dbReference type="PROSITE" id="PS51292"/>
    </source>
</evidence>
<evidence type="ECO:0000256" key="2">
    <source>
        <dbReference type="ARBA" id="ARBA00022771"/>
    </source>
</evidence>
<dbReference type="SMART" id="SM00744">
    <property type="entry name" value="RINGv"/>
    <property type="match status" value="1"/>
</dbReference>
<dbReference type="PANTHER" id="PTHR46214:SF42">
    <property type="entry name" value="RING-CH-TYPE DOMAIN-CONTAINING PROTEIN"/>
    <property type="match status" value="1"/>
</dbReference>
<name>A0ABC8S6J3_9AQUA</name>
<gene>
    <name evidence="6" type="ORF">ILEXP_LOCUS19577</name>
</gene>
<evidence type="ECO:0000256" key="3">
    <source>
        <dbReference type="ARBA" id="ARBA00022833"/>
    </source>
</evidence>
<dbReference type="GO" id="GO:0008270">
    <property type="term" value="F:zinc ion binding"/>
    <property type="evidence" value="ECO:0007669"/>
    <property type="project" value="UniProtKB-KW"/>
</dbReference>
<dbReference type="EMBL" id="CAUOFW020002136">
    <property type="protein sequence ID" value="CAK9151410.1"/>
    <property type="molecule type" value="Genomic_DNA"/>
</dbReference>
<feature type="domain" description="RING-CH-type" evidence="5">
    <location>
        <begin position="90"/>
        <end position="156"/>
    </location>
</feature>
<accession>A0ABC8S6J3</accession>
<evidence type="ECO:0000313" key="6">
    <source>
        <dbReference type="EMBL" id="CAK9151410.1"/>
    </source>
</evidence>
<keyword evidence="4" id="KW-0812">Transmembrane</keyword>
<dbReference type="InterPro" id="IPR011016">
    <property type="entry name" value="Znf_RING-CH"/>
</dbReference>
<keyword evidence="1" id="KW-0479">Metal-binding</keyword>
<evidence type="ECO:0000256" key="4">
    <source>
        <dbReference type="SAM" id="Phobius"/>
    </source>
</evidence>
<keyword evidence="2" id="KW-0863">Zinc-finger</keyword>
<reference evidence="6 7" key="1">
    <citation type="submission" date="2024-02" db="EMBL/GenBank/DDBJ databases">
        <authorList>
            <person name="Vignale AGUSTIN F."/>
            <person name="Sosa J E."/>
            <person name="Modenutti C."/>
        </authorList>
    </citation>
    <scope>NUCLEOTIDE SEQUENCE [LARGE SCALE GENOMIC DNA]</scope>
</reference>
<dbReference type="Gene3D" id="3.30.40.10">
    <property type="entry name" value="Zinc/RING finger domain, C3HC4 (zinc finger)"/>
    <property type="match status" value="1"/>
</dbReference>
<sequence length="222" mass="24067">MASFEMSHIDLECGDHRGGATSDEGSLCFSDADEGSCYSQFYSTADGSYDDYCFACASDSEIGESRKVSSVVESDCSADVENEVGEIKVHLRKSERDCRICHLSLESTGPESGIAIELGCSCKDDLAAAHKHCADTWFKIKGNKTCEICNSVAHNVVSVNDVELAQQTIETNTLETNGASVPVSTGTETRCCFNGHRVLNFLLACMVFAFVISWLLHFNIPS</sequence>
<keyword evidence="3" id="KW-0862">Zinc</keyword>
<dbReference type="InterPro" id="IPR013083">
    <property type="entry name" value="Znf_RING/FYVE/PHD"/>
</dbReference>
<protein>
    <recommendedName>
        <fullName evidence="5">RING-CH-type domain-containing protein</fullName>
    </recommendedName>
</protein>
<dbReference type="SUPFAM" id="SSF57850">
    <property type="entry name" value="RING/U-box"/>
    <property type="match status" value="1"/>
</dbReference>
<comment type="caution">
    <text evidence="6">The sequence shown here is derived from an EMBL/GenBank/DDBJ whole genome shotgun (WGS) entry which is preliminary data.</text>
</comment>
<feature type="transmembrane region" description="Helical" evidence="4">
    <location>
        <begin position="198"/>
        <end position="216"/>
    </location>
</feature>
<dbReference type="AlphaFoldDB" id="A0ABC8S6J3"/>
<dbReference type="PANTHER" id="PTHR46214">
    <property type="entry name" value="ZINC FINGER, RING-CH-TYPE"/>
    <property type="match status" value="1"/>
</dbReference>
<keyword evidence="4" id="KW-1133">Transmembrane helix</keyword>